<evidence type="ECO:0000313" key="2">
    <source>
        <dbReference type="EMBL" id="MET3732769.1"/>
    </source>
</evidence>
<protein>
    <recommendedName>
        <fullName evidence="4">DUF4197 domain-containing protein</fullName>
    </recommendedName>
</protein>
<sequence>MKKTIFTLAILPAFFSLNSCAELQTIASQIPMETGSGTGIGGVSSMRIADGLKQALEFGVNEGVEKLGKKDGFFGNSLTKILLPQELQKVDQTLRNIGLGSLADEGIRLLNRAAEDAVSEATPIFKNAIMSMTFNDAKGILLGNDTAATSYLQNRTSTQLFTSFEPKVKNSLGKVGADKIWTNIMTQYNNFTGQTVTTDLNKYVTEQAINSVFKMVAQKEQGIRNNIGLRTTPLLQEVFKLQDK</sequence>
<dbReference type="RefSeq" id="WP_354510305.1">
    <property type="nucleotide sequence ID" value="NZ_JBEPMO010000018.1"/>
</dbReference>
<dbReference type="Proteomes" id="UP001549146">
    <property type="component" value="Unassembled WGS sequence"/>
</dbReference>
<reference evidence="2 3" key="1">
    <citation type="submission" date="2024-06" db="EMBL/GenBank/DDBJ databases">
        <title>Genomic Encyclopedia of Type Strains, Phase IV (KMG-IV): sequencing the most valuable type-strain genomes for metagenomic binning, comparative biology and taxonomic classification.</title>
        <authorList>
            <person name="Goeker M."/>
        </authorList>
    </citation>
    <scope>NUCLEOTIDE SEQUENCE [LARGE SCALE GENOMIC DNA]</scope>
    <source>
        <strain evidence="2 3">DSM 29388</strain>
    </source>
</reference>
<name>A0ABV2LW48_9FLAO</name>
<feature type="signal peptide" evidence="1">
    <location>
        <begin position="1"/>
        <end position="21"/>
    </location>
</feature>
<evidence type="ECO:0008006" key="4">
    <source>
        <dbReference type="Google" id="ProtNLM"/>
    </source>
</evidence>
<gene>
    <name evidence="2" type="ORF">ABID46_002360</name>
</gene>
<proteinExistence type="predicted"/>
<dbReference type="InterPro" id="IPR025245">
    <property type="entry name" value="DUF4197"/>
</dbReference>
<feature type="chain" id="PRO_5046789428" description="DUF4197 domain-containing protein" evidence="1">
    <location>
        <begin position="22"/>
        <end position="244"/>
    </location>
</feature>
<keyword evidence="1" id="KW-0732">Signal</keyword>
<keyword evidence="3" id="KW-1185">Reference proteome</keyword>
<dbReference type="EMBL" id="JBEPMO010000018">
    <property type="protein sequence ID" value="MET3732769.1"/>
    <property type="molecule type" value="Genomic_DNA"/>
</dbReference>
<accession>A0ABV2LW48</accession>
<dbReference type="Pfam" id="PF13852">
    <property type="entry name" value="DUF4197"/>
    <property type="match status" value="1"/>
</dbReference>
<organism evidence="2 3">
    <name type="scientific">Moheibacter stercoris</name>
    <dbReference type="NCBI Taxonomy" id="1628251"/>
    <lineage>
        <taxon>Bacteria</taxon>
        <taxon>Pseudomonadati</taxon>
        <taxon>Bacteroidota</taxon>
        <taxon>Flavobacteriia</taxon>
        <taxon>Flavobacteriales</taxon>
        <taxon>Weeksellaceae</taxon>
        <taxon>Moheibacter</taxon>
    </lineage>
</organism>
<comment type="caution">
    <text evidence="2">The sequence shown here is derived from an EMBL/GenBank/DDBJ whole genome shotgun (WGS) entry which is preliminary data.</text>
</comment>
<evidence type="ECO:0000313" key="3">
    <source>
        <dbReference type="Proteomes" id="UP001549146"/>
    </source>
</evidence>
<evidence type="ECO:0000256" key="1">
    <source>
        <dbReference type="SAM" id="SignalP"/>
    </source>
</evidence>